<dbReference type="Gene3D" id="1.25.40.10">
    <property type="entry name" value="Tetratricopeptide repeat domain"/>
    <property type="match status" value="3"/>
</dbReference>
<comment type="caution">
    <text evidence="2">The sequence shown here is derived from an EMBL/GenBank/DDBJ whole genome shotgun (WGS) entry which is preliminary data.</text>
</comment>
<evidence type="ECO:0000313" key="2">
    <source>
        <dbReference type="EMBL" id="MFC3878980.1"/>
    </source>
</evidence>
<keyword evidence="3" id="KW-1185">Reference proteome</keyword>
<dbReference type="SUPFAM" id="SSF81901">
    <property type="entry name" value="HCP-like"/>
    <property type="match status" value="1"/>
</dbReference>
<reference evidence="3" key="1">
    <citation type="journal article" date="2019" name="Int. J. Syst. Evol. Microbiol.">
        <title>The Global Catalogue of Microorganisms (GCM) 10K type strain sequencing project: providing services to taxonomists for standard genome sequencing and annotation.</title>
        <authorList>
            <consortium name="The Broad Institute Genomics Platform"/>
            <consortium name="The Broad Institute Genome Sequencing Center for Infectious Disease"/>
            <person name="Wu L."/>
            <person name="Ma J."/>
        </authorList>
    </citation>
    <scope>NUCLEOTIDE SEQUENCE [LARGE SCALE GENOMIC DNA]</scope>
    <source>
        <strain evidence="3">CCUG 60523</strain>
    </source>
</reference>
<gene>
    <name evidence="2" type="ORF">ACFOSV_02270</name>
</gene>
<sequence length="896" mass="103908">MAWLVVLLSAANTLFWYFIWSAYLMFKKGTFSFLLIFLFLACSSEKNTFTNRAFHNLTSHYNAYYLADTKINEVKKEVRNKYKEDYTQILPVFIPIDSATIDSNEEVLENARELASKAIEWHRISKWVDDSYFLLGQIDYLQGNFDDAQNTFKYVNVNAKDNDLRHQTLVALLRLYVDLGEYEKANFTIDYLSKEEEISDANRYELYRTLAYYYESRDDLNGVLGALDKALDYEQDKKEASRINFILAQRYQRSGLDALAFDYYKKALDGNPPYERSFFAQLYAQQVAELNKSKDLKKVRNYYEDLYKDPKNKDLKDVVVYEMALFEEKQGDLDRTLELLHQAAKEPGSNPRQKGYIYQKLAEINLDQFRDYRATKYYLDSALTFIKDTDPVAIQIQEQKEMLDQYVFHVERIEQNDSLMTLAKKSPEEQRLIAETYIKSEEERLLREAAEAQQPQSSSIFDNLLAFNDRGTTSSFYFDNSLVMQQGAIDFRRNWGTRPLQDNWRRSAVSFQDANPTIAAPSETDSVSVEEDNPLNQLPDIDELLGQIPSSPERLQALDLELEESYFELGKLLFFELKEEEQSITNLETVVREYPESSKKPEAYYLLYLAQKDLGGNYEQYSARLNREFPDSRFTFSVNNPHAASGNLAYLKSSEEYAKAYDAYYGGNYSQSKSIIRGALESYPLTRNTERLMLLDIMNTGKTESKANYRAELENYIANSQDSALVDLARNMLYPLLSEEELASLNPQKDTQSDSTAVNPDESTEQNVDIDLSESPYKVNNSQTHIFVLAMEPSQAETAERLLGDLENFHAKNFSNARLRTGNMNMSRENAIYIISPFTSADQAKKYYEIFVKEFKSENLPQEIINSSFFISIENFQTLNKSKNLDEYRAFFKSAY</sequence>
<evidence type="ECO:0000256" key="1">
    <source>
        <dbReference type="SAM" id="MobiDB-lite"/>
    </source>
</evidence>
<dbReference type="EMBL" id="JBHRZS010000003">
    <property type="protein sequence ID" value="MFC3878980.1"/>
    <property type="molecule type" value="Genomic_DNA"/>
</dbReference>
<proteinExistence type="predicted"/>
<name>A0ABV8AMY1_9BACT</name>
<feature type="region of interest" description="Disordered" evidence="1">
    <location>
        <begin position="745"/>
        <end position="768"/>
    </location>
</feature>
<dbReference type="InterPro" id="IPR011990">
    <property type="entry name" value="TPR-like_helical_dom_sf"/>
</dbReference>
<dbReference type="Proteomes" id="UP001595805">
    <property type="component" value="Unassembled WGS sequence"/>
</dbReference>
<organism evidence="2 3">
    <name type="scientific">Algoriphagus namhaensis</name>
    <dbReference type="NCBI Taxonomy" id="915353"/>
    <lineage>
        <taxon>Bacteria</taxon>
        <taxon>Pseudomonadati</taxon>
        <taxon>Bacteroidota</taxon>
        <taxon>Cytophagia</taxon>
        <taxon>Cytophagales</taxon>
        <taxon>Cyclobacteriaceae</taxon>
        <taxon>Algoriphagus</taxon>
    </lineage>
</organism>
<dbReference type="RefSeq" id="WP_377902973.1">
    <property type="nucleotide sequence ID" value="NZ_JBHRZS010000003.1"/>
</dbReference>
<feature type="compositionally biased region" description="Polar residues" evidence="1">
    <location>
        <begin position="745"/>
        <end position="758"/>
    </location>
</feature>
<accession>A0ABV8AMY1</accession>
<protein>
    <submittedName>
        <fullName evidence="2">Tetratricopeptide repeat protein</fullName>
    </submittedName>
</protein>
<evidence type="ECO:0000313" key="3">
    <source>
        <dbReference type="Proteomes" id="UP001595805"/>
    </source>
</evidence>